<evidence type="ECO:0000259" key="3">
    <source>
        <dbReference type="Pfam" id="PF07804"/>
    </source>
</evidence>
<name>T1CN13_9ZZZZ</name>
<dbReference type="Gene3D" id="1.10.1070.20">
    <property type="match status" value="1"/>
</dbReference>
<dbReference type="InterPro" id="IPR052028">
    <property type="entry name" value="HipA_Ser/Thr_kinase"/>
</dbReference>
<feature type="domain" description="HipA-like C-terminal" evidence="3">
    <location>
        <begin position="61"/>
        <end position="299"/>
    </location>
</feature>
<dbReference type="AlphaFoldDB" id="T1CN13"/>
<accession>T1CN13</accession>
<reference evidence="4" key="2">
    <citation type="journal article" date="2014" name="ISME J.">
        <title>Microbial stratification in low pH oxic and suboxic macroscopic growths along an acid mine drainage.</title>
        <authorList>
            <person name="Mendez-Garcia C."/>
            <person name="Mesa V."/>
            <person name="Sprenger R.R."/>
            <person name="Richter M."/>
            <person name="Diez M.S."/>
            <person name="Solano J."/>
            <person name="Bargiela R."/>
            <person name="Golyshina O.V."/>
            <person name="Manteca A."/>
            <person name="Ramos J.L."/>
            <person name="Gallego J.R."/>
            <person name="Llorente I."/>
            <person name="Martins Dos Santos V.A."/>
            <person name="Jensen O.N."/>
            <person name="Pelaez A.I."/>
            <person name="Sanchez J."/>
            <person name="Ferrer M."/>
        </authorList>
    </citation>
    <scope>NUCLEOTIDE SEQUENCE</scope>
</reference>
<dbReference type="GO" id="GO:0004674">
    <property type="term" value="F:protein serine/threonine kinase activity"/>
    <property type="evidence" value="ECO:0007669"/>
    <property type="project" value="TreeGrafter"/>
</dbReference>
<dbReference type="EMBL" id="AUZX01004599">
    <property type="protein sequence ID" value="EQD70375.1"/>
    <property type="molecule type" value="Genomic_DNA"/>
</dbReference>
<dbReference type="PANTHER" id="PTHR37419:SF1">
    <property type="entry name" value="SERINE_THREONINE-PROTEIN KINASE TOXIN HIPA"/>
    <property type="match status" value="1"/>
</dbReference>
<dbReference type="InterPro" id="IPR012893">
    <property type="entry name" value="HipA-like_C"/>
</dbReference>
<keyword evidence="1" id="KW-0808">Transferase</keyword>
<organism evidence="4">
    <name type="scientific">mine drainage metagenome</name>
    <dbReference type="NCBI Taxonomy" id="410659"/>
    <lineage>
        <taxon>unclassified sequences</taxon>
        <taxon>metagenomes</taxon>
        <taxon>ecological metagenomes</taxon>
    </lineage>
</organism>
<evidence type="ECO:0000256" key="2">
    <source>
        <dbReference type="ARBA" id="ARBA00022777"/>
    </source>
</evidence>
<gene>
    <name evidence="4" type="ORF">B1A_06321</name>
</gene>
<sequence length="325" mass="35844">MRDYLAARAGVKPGQEFILLWQLGADLPGAVTIEQLDDTSAPQPNIEKDDGTNDATALLKFSLAGMQMKFSALVNGKGHLTIPASGVGGSWIVKLPSPYYPAIAENEYAMMELARSIGINVPEIRLLPVEEIAGLPEDVNRVPGQALAVRRFDRQADGTRVHMEDFAQVFGIYPDDKYKGRNYANIAAVLAAEVGEAAVHEFMRRLVFTVLTGNGDMHLKNWTLLYPDNRAPILSPAYDLVATVPYLPKDNLALNFGGEKNIGHIMPDQVRRFAEKAGLPVNQLWTIAQETSTHIVDAWRDHVPRDLLPAELREAIDKQIERAAI</sequence>
<dbReference type="GO" id="GO:0005829">
    <property type="term" value="C:cytosol"/>
    <property type="evidence" value="ECO:0007669"/>
    <property type="project" value="TreeGrafter"/>
</dbReference>
<dbReference type="Pfam" id="PF07804">
    <property type="entry name" value="HipA_C"/>
    <property type="match status" value="1"/>
</dbReference>
<dbReference type="PANTHER" id="PTHR37419">
    <property type="entry name" value="SERINE/THREONINE-PROTEIN KINASE TOXIN HIPA"/>
    <property type="match status" value="1"/>
</dbReference>
<protein>
    <submittedName>
        <fullName evidence="4">HipA</fullName>
    </submittedName>
</protein>
<keyword evidence="2" id="KW-0418">Kinase</keyword>
<proteinExistence type="predicted"/>
<evidence type="ECO:0000313" key="4">
    <source>
        <dbReference type="EMBL" id="EQD70375.1"/>
    </source>
</evidence>
<comment type="caution">
    <text evidence="4">The sequence shown here is derived from an EMBL/GenBank/DDBJ whole genome shotgun (WGS) entry which is preliminary data.</text>
</comment>
<evidence type="ECO:0000256" key="1">
    <source>
        <dbReference type="ARBA" id="ARBA00022679"/>
    </source>
</evidence>
<reference evidence="4" key="1">
    <citation type="submission" date="2013-08" db="EMBL/GenBank/DDBJ databases">
        <authorList>
            <person name="Mendez C."/>
            <person name="Richter M."/>
            <person name="Ferrer M."/>
            <person name="Sanchez J."/>
        </authorList>
    </citation>
    <scope>NUCLEOTIDE SEQUENCE</scope>
</reference>